<dbReference type="RefSeq" id="WP_091435727.1">
    <property type="nucleotide sequence ID" value="NZ_FMTP01000001.1"/>
</dbReference>
<comment type="function">
    <text evidence="11">Subunits I and II form the functional core of the enzyme complex. Electrons originating in cytochrome c are transferred via heme a and Cu(A) to the binuclear center formed by heme a3 and Cu(B).</text>
</comment>
<protein>
    <recommendedName>
        <fullName evidence="12">Cytochrome aa3 subunit 2</fullName>
    </recommendedName>
</protein>
<dbReference type="PROSITE" id="PS51257">
    <property type="entry name" value="PROKAR_LIPOPROTEIN"/>
    <property type="match status" value="1"/>
</dbReference>
<dbReference type="GO" id="GO:0016491">
    <property type="term" value="F:oxidoreductase activity"/>
    <property type="evidence" value="ECO:0007669"/>
    <property type="project" value="InterPro"/>
</dbReference>
<dbReference type="Pfam" id="PF00116">
    <property type="entry name" value="COX2"/>
    <property type="match status" value="1"/>
</dbReference>
<evidence type="ECO:0000256" key="12">
    <source>
        <dbReference type="ARBA" id="ARBA00031399"/>
    </source>
</evidence>
<evidence type="ECO:0000256" key="3">
    <source>
        <dbReference type="ARBA" id="ARBA00022448"/>
    </source>
</evidence>
<dbReference type="Proteomes" id="UP000198889">
    <property type="component" value="Unassembled WGS sequence"/>
</dbReference>
<dbReference type="NCBIfam" id="TIGR02866">
    <property type="entry name" value="CoxB"/>
    <property type="match status" value="1"/>
</dbReference>
<dbReference type="Gene3D" id="2.60.40.420">
    <property type="entry name" value="Cupredoxins - blue copper proteins"/>
    <property type="match status" value="1"/>
</dbReference>
<dbReference type="SUPFAM" id="SSF49503">
    <property type="entry name" value="Cupredoxins"/>
    <property type="match status" value="1"/>
</dbReference>
<evidence type="ECO:0000256" key="14">
    <source>
        <dbReference type="SAM" id="Phobius"/>
    </source>
</evidence>
<keyword evidence="8 14" id="KW-1133">Transmembrane helix</keyword>
<dbReference type="PROSITE" id="PS00078">
    <property type="entry name" value="COX2"/>
    <property type="match status" value="1"/>
</dbReference>
<sequence>MKCAALATVPLVLAGCTGPLSTLTPSGPIAQDIAWLWWALLAGAALLALMVFVLVALGFGRPREVAEGRWVFGMGVWFSLAVLTVTLAGALWVGERILPHGPALEVHAHARQWSWTFTHPGATGPTESEGVLHIPAGQPVDVLITSSDVIHSFWVPQLGGKMDAIPGRQNRLRIEASRPGTYEGLCAEFCGLEHASMRFEVIAHDPAAWPPLPTMEGSRP</sequence>
<dbReference type="GO" id="GO:0004129">
    <property type="term" value="F:cytochrome-c oxidase activity"/>
    <property type="evidence" value="ECO:0007669"/>
    <property type="project" value="UniProtKB-EC"/>
</dbReference>
<dbReference type="InterPro" id="IPR045187">
    <property type="entry name" value="CcO_II"/>
</dbReference>
<name>A0A1G4PC47_9HYPH</name>
<evidence type="ECO:0000256" key="6">
    <source>
        <dbReference type="ARBA" id="ARBA00022723"/>
    </source>
</evidence>
<dbReference type="InterPro" id="IPR001505">
    <property type="entry name" value="Copper_CuA"/>
</dbReference>
<evidence type="ECO:0000256" key="13">
    <source>
        <dbReference type="ARBA" id="ARBA00047816"/>
    </source>
</evidence>
<dbReference type="GO" id="GO:0042773">
    <property type="term" value="P:ATP synthesis coupled electron transport"/>
    <property type="evidence" value="ECO:0007669"/>
    <property type="project" value="TreeGrafter"/>
</dbReference>
<evidence type="ECO:0000256" key="2">
    <source>
        <dbReference type="ARBA" id="ARBA00007866"/>
    </source>
</evidence>
<dbReference type="InterPro" id="IPR014222">
    <property type="entry name" value="Cyt_c_oxidase_su2"/>
</dbReference>
<evidence type="ECO:0000256" key="10">
    <source>
        <dbReference type="ARBA" id="ARBA00023136"/>
    </source>
</evidence>
<dbReference type="PANTHER" id="PTHR22888">
    <property type="entry name" value="CYTOCHROME C OXIDASE, SUBUNIT II"/>
    <property type="match status" value="1"/>
</dbReference>
<dbReference type="EMBL" id="FMTP01000001">
    <property type="protein sequence ID" value="SCW29619.1"/>
    <property type="molecule type" value="Genomic_DNA"/>
</dbReference>
<gene>
    <name evidence="16" type="ORF">SAMN05660859_0438</name>
</gene>
<dbReference type="STRING" id="177413.SAMN05660859_0438"/>
<dbReference type="PROSITE" id="PS50857">
    <property type="entry name" value="COX2_CUA"/>
    <property type="match status" value="1"/>
</dbReference>
<keyword evidence="9" id="KW-0186">Copper</keyword>
<keyword evidence="10 14" id="KW-0472">Membrane</keyword>
<evidence type="ECO:0000256" key="11">
    <source>
        <dbReference type="ARBA" id="ARBA00024688"/>
    </source>
</evidence>
<proteinExistence type="inferred from homology"/>
<accession>A0A1G4PC47</accession>
<keyword evidence="7" id="KW-0249">Electron transport</keyword>
<keyword evidence="3" id="KW-0813">Transport</keyword>
<evidence type="ECO:0000256" key="7">
    <source>
        <dbReference type="ARBA" id="ARBA00022982"/>
    </source>
</evidence>
<dbReference type="AlphaFoldDB" id="A0A1G4PC47"/>
<dbReference type="GO" id="GO:0016020">
    <property type="term" value="C:membrane"/>
    <property type="evidence" value="ECO:0007669"/>
    <property type="project" value="UniProtKB-SubCell"/>
</dbReference>
<feature type="transmembrane region" description="Helical" evidence="14">
    <location>
        <begin position="36"/>
        <end position="59"/>
    </location>
</feature>
<evidence type="ECO:0000256" key="9">
    <source>
        <dbReference type="ARBA" id="ARBA00023008"/>
    </source>
</evidence>
<evidence type="ECO:0000259" key="15">
    <source>
        <dbReference type="PROSITE" id="PS50857"/>
    </source>
</evidence>
<comment type="catalytic activity">
    <reaction evidence="13">
        <text>4 Fe(II)-[cytochrome c] + O2 + 8 H(+)(in) = 4 Fe(III)-[cytochrome c] + 2 H2O + 4 H(+)(out)</text>
        <dbReference type="Rhea" id="RHEA:11436"/>
        <dbReference type="Rhea" id="RHEA-COMP:10350"/>
        <dbReference type="Rhea" id="RHEA-COMP:14399"/>
        <dbReference type="ChEBI" id="CHEBI:15377"/>
        <dbReference type="ChEBI" id="CHEBI:15378"/>
        <dbReference type="ChEBI" id="CHEBI:15379"/>
        <dbReference type="ChEBI" id="CHEBI:29033"/>
        <dbReference type="ChEBI" id="CHEBI:29034"/>
        <dbReference type="EC" id="7.1.1.9"/>
    </reaction>
</comment>
<evidence type="ECO:0000256" key="5">
    <source>
        <dbReference type="ARBA" id="ARBA00022692"/>
    </source>
</evidence>
<keyword evidence="17" id="KW-1185">Reference proteome</keyword>
<dbReference type="GO" id="GO:0005507">
    <property type="term" value="F:copper ion binding"/>
    <property type="evidence" value="ECO:0007669"/>
    <property type="project" value="InterPro"/>
</dbReference>
<evidence type="ECO:0000313" key="17">
    <source>
        <dbReference type="Proteomes" id="UP000198889"/>
    </source>
</evidence>
<keyword evidence="6" id="KW-0479">Metal-binding</keyword>
<evidence type="ECO:0000256" key="1">
    <source>
        <dbReference type="ARBA" id="ARBA00004141"/>
    </source>
</evidence>
<dbReference type="InterPro" id="IPR008972">
    <property type="entry name" value="Cupredoxin"/>
</dbReference>
<evidence type="ECO:0000256" key="4">
    <source>
        <dbReference type="ARBA" id="ARBA00022660"/>
    </source>
</evidence>
<keyword evidence="4" id="KW-0679">Respiratory chain</keyword>
<evidence type="ECO:0000256" key="8">
    <source>
        <dbReference type="ARBA" id="ARBA00022989"/>
    </source>
</evidence>
<evidence type="ECO:0000313" key="16">
    <source>
        <dbReference type="EMBL" id="SCW29619.1"/>
    </source>
</evidence>
<feature type="domain" description="Cytochrome oxidase subunit II copper A binding" evidence="15">
    <location>
        <begin position="101"/>
        <end position="215"/>
    </location>
</feature>
<dbReference type="InterPro" id="IPR002429">
    <property type="entry name" value="CcO_II-like_C"/>
</dbReference>
<feature type="transmembrane region" description="Helical" evidence="14">
    <location>
        <begin position="71"/>
        <end position="93"/>
    </location>
</feature>
<comment type="subcellular location">
    <subcellularLocation>
        <location evidence="1">Membrane</location>
        <topology evidence="1">Multi-pass membrane protein</topology>
    </subcellularLocation>
</comment>
<keyword evidence="5 14" id="KW-0812">Transmembrane</keyword>
<reference evidence="17" key="1">
    <citation type="submission" date="2016-10" db="EMBL/GenBank/DDBJ databases">
        <authorList>
            <person name="Varghese N."/>
            <person name="Submissions S."/>
        </authorList>
    </citation>
    <scope>NUCLEOTIDE SEQUENCE [LARGE SCALE GENOMIC DNA]</scope>
    <source>
        <strain evidence="17">CGMCC 1.1761</strain>
    </source>
</reference>
<dbReference type="PANTHER" id="PTHR22888:SF9">
    <property type="entry name" value="CYTOCHROME C OXIDASE SUBUNIT 2"/>
    <property type="match status" value="1"/>
</dbReference>
<organism evidence="16 17">
    <name type="scientific">Ancylobacter rudongensis</name>
    <dbReference type="NCBI Taxonomy" id="177413"/>
    <lineage>
        <taxon>Bacteria</taxon>
        <taxon>Pseudomonadati</taxon>
        <taxon>Pseudomonadota</taxon>
        <taxon>Alphaproteobacteria</taxon>
        <taxon>Hyphomicrobiales</taxon>
        <taxon>Xanthobacteraceae</taxon>
        <taxon>Ancylobacter</taxon>
    </lineage>
</organism>
<comment type="similarity">
    <text evidence="2">Belongs to the cytochrome c oxidase subunit 2 family.</text>
</comment>